<feature type="transmembrane region" description="Helical" evidence="6">
    <location>
        <begin position="378"/>
        <end position="398"/>
    </location>
</feature>
<evidence type="ECO:0000256" key="2">
    <source>
        <dbReference type="ARBA" id="ARBA00022448"/>
    </source>
</evidence>
<keyword evidence="5 6" id="KW-0472">Membrane</keyword>
<keyword evidence="4 6" id="KW-1133">Transmembrane helix</keyword>
<sequence length="468" mass="51394">MTSVDPKTKPSCPPEEPKREISLGSITNVTPEESRRFLDKQTLSYASLLGMIEDTHLEGTQFSWTASVFYFGYIFWSYPAMYLLVRLPIGKYLSATVLLWAAVLMCHAACHNFTGLVITRFFLGALEASIAPGFSLITGMWYTRRQQPLRYGLWFAGGSIASLFGGLLSYGIGHLDSGLTAWQYLFLIFGAVTALCGIIMLAFLPDTPSKTFWLTPEERSTAINNVTADDQAGTKGSYKMSQVVEALRDPVTWFLSLYTFCVNIANGGLTAFGSLVVQGFGYEGLQALLIQMPTGGAQLCFVIISAVLCSSIPNIRTLTMMGLTLTSLLGMVLMYALEDSNQAGRMAGFCLSLAFSANMPIAMSLVTSNVRGFTKRAVVNASLLVMYCVGNIVGPQFFSVTEAPRYRKGITASLIGFGLGFFWVVCLRLYLQWQNKKRASEVASDVPQEVLLLEDRTDWETPGSQYVL</sequence>
<comment type="subcellular location">
    <subcellularLocation>
        <location evidence="1">Membrane</location>
        <topology evidence="1">Multi-pass membrane protein</topology>
    </subcellularLocation>
</comment>
<dbReference type="SUPFAM" id="SSF103473">
    <property type="entry name" value="MFS general substrate transporter"/>
    <property type="match status" value="1"/>
</dbReference>
<name>A0ABQ8WKK6_PENCH</name>
<dbReference type="Pfam" id="PF07690">
    <property type="entry name" value="MFS_1"/>
    <property type="match status" value="1"/>
</dbReference>
<dbReference type="InterPro" id="IPR020846">
    <property type="entry name" value="MFS_dom"/>
</dbReference>
<feature type="transmembrane region" description="Helical" evidence="6">
    <location>
        <begin position="288"/>
        <end position="308"/>
    </location>
</feature>
<evidence type="ECO:0000313" key="8">
    <source>
        <dbReference type="EMBL" id="KAJ5270578.1"/>
    </source>
</evidence>
<dbReference type="Proteomes" id="UP001220256">
    <property type="component" value="Unassembled WGS sequence"/>
</dbReference>
<dbReference type="Gene3D" id="1.20.1250.20">
    <property type="entry name" value="MFS general substrate transporter like domains"/>
    <property type="match status" value="2"/>
</dbReference>
<dbReference type="EMBL" id="JAPVEB010000003">
    <property type="protein sequence ID" value="KAJ5270578.1"/>
    <property type="molecule type" value="Genomic_DNA"/>
</dbReference>
<dbReference type="PANTHER" id="PTHR43791">
    <property type="entry name" value="PERMEASE-RELATED"/>
    <property type="match status" value="1"/>
</dbReference>
<feature type="transmembrane region" description="Helical" evidence="6">
    <location>
        <begin position="410"/>
        <end position="431"/>
    </location>
</feature>
<evidence type="ECO:0000256" key="1">
    <source>
        <dbReference type="ARBA" id="ARBA00004141"/>
    </source>
</evidence>
<feature type="transmembrane region" description="Helical" evidence="6">
    <location>
        <begin position="153"/>
        <end position="172"/>
    </location>
</feature>
<evidence type="ECO:0000256" key="4">
    <source>
        <dbReference type="ARBA" id="ARBA00022989"/>
    </source>
</evidence>
<feature type="transmembrane region" description="Helical" evidence="6">
    <location>
        <begin position="343"/>
        <end position="366"/>
    </location>
</feature>
<feature type="transmembrane region" description="Helical" evidence="6">
    <location>
        <begin position="257"/>
        <end position="282"/>
    </location>
</feature>
<evidence type="ECO:0000256" key="3">
    <source>
        <dbReference type="ARBA" id="ARBA00022692"/>
    </source>
</evidence>
<feature type="transmembrane region" description="Helical" evidence="6">
    <location>
        <begin position="64"/>
        <end position="85"/>
    </location>
</feature>
<feature type="domain" description="Major facilitator superfamily (MFS) profile" evidence="7">
    <location>
        <begin position="1"/>
        <end position="438"/>
    </location>
</feature>
<feature type="transmembrane region" description="Helical" evidence="6">
    <location>
        <begin position="120"/>
        <end position="141"/>
    </location>
</feature>
<keyword evidence="3 6" id="KW-0812">Transmembrane</keyword>
<evidence type="ECO:0000259" key="7">
    <source>
        <dbReference type="PROSITE" id="PS50850"/>
    </source>
</evidence>
<feature type="transmembrane region" description="Helical" evidence="6">
    <location>
        <begin position="92"/>
        <end position="114"/>
    </location>
</feature>
<evidence type="ECO:0000313" key="9">
    <source>
        <dbReference type="Proteomes" id="UP001220256"/>
    </source>
</evidence>
<dbReference type="PANTHER" id="PTHR43791:SF103">
    <property type="entry name" value="MAJOR FACILITATOR SUPERFAMILY (MFS) PROFILE DOMAIN-CONTAINING PROTEIN-RELATED"/>
    <property type="match status" value="1"/>
</dbReference>
<feature type="transmembrane region" description="Helical" evidence="6">
    <location>
        <begin position="184"/>
        <end position="204"/>
    </location>
</feature>
<evidence type="ECO:0000256" key="6">
    <source>
        <dbReference type="SAM" id="Phobius"/>
    </source>
</evidence>
<keyword evidence="9" id="KW-1185">Reference proteome</keyword>
<protein>
    <recommendedName>
        <fullName evidence="7">Major facilitator superfamily (MFS) profile domain-containing protein</fullName>
    </recommendedName>
</protein>
<keyword evidence="2" id="KW-0813">Transport</keyword>
<reference evidence="8 9" key="1">
    <citation type="journal article" date="2023" name="IMA Fungus">
        <title>Comparative genomic study of the Penicillium genus elucidates a diverse pangenome and 15 lateral gene transfer events.</title>
        <authorList>
            <person name="Petersen C."/>
            <person name="Sorensen T."/>
            <person name="Nielsen M.R."/>
            <person name="Sondergaard T.E."/>
            <person name="Sorensen J.L."/>
            <person name="Fitzpatrick D.A."/>
            <person name="Frisvad J.C."/>
            <person name="Nielsen K.L."/>
        </authorList>
    </citation>
    <scope>NUCLEOTIDE SEQUENCE [LARGE SCALE GENOMIC DNA]</scope>
    <source>
        <strain evidence="8 9">IBT 3361</strain>
    </source>
</reference>
<dbReference type="InterPro" id="IPR036259">
    <property type="entry name" value="MFS_trans_sf"/>
</dbReference>
<accession>A0ABQ8WKK6</accession>
<dbReference type="InterPro" id="IPR011701">
    <property type="entry name" value="MFS"/>
</dbReference>
<evidence type="ECO:0000256" key="5">
    <source>
        <dbReference type="ARBA" id="ARBA00023136"/>
    </source>
</evidence>
<dbReference type="PROSITE" id="PS50850">
    <property type="entry name" value="MFS"/>
    <property type="match status" value="1"/>
</dbReference>
<comment type="caution">
    <text evidence="8">The sequence shown here is derived from an EMBL/GenBank/DDBJ whole genome shotgun (WGS) entry which is preliminary data.</text>
</comment>
<organism evidence="8 9">
    <name type="scientific">Penicillium chrysogenum</name>
    <name type="common">Penicillium notatum</name>
    <dbReference type="NCBI Taxonomy" id="5076"/>
    <lineage>
        <taxon>Eukaryota</taxon>
        <taxon>Fungi</taxon>
        <taxon>Dikarya</taxon>
        <taxon>Ascomycota</taxon>
        <taxon>Pezizomycotina</taxon>
        <taxon>Eurotiomycetes</taxon>
        <taxon>Eurotiomycetidae</taxon>
        <taxon>Eurotiales</taxon>
        <taxon>Aspergillaceae</taxon>
        <taxon>Penicillium</taxon>
        <taxon>Penicillium chrysogenum species complex</taxon>
    </lineage>
</organism>
<proteinExistence type="predicted"/>
<feature type="transmembrane region" description="Helical" evidence="6">
    <location>
        <begin position="320"/>
        <end position="337"/>
    </location>
</feature>
<gene>
    <name evidence="8" type="ORF">N7505_006336</name>
</gene>